<feature type="domain" description="Peptidase M12B" evidence="12">
    <location>
        <begin position="197"/>
        <end position="414"/>
    </location>
</feature>
<dbReference type="InterPro" id="IPR050439">
    <property type="entry name" value="ADAMTS_ADAMTS-like"/>
</dbReference>
<evidence type="ECO:0000256" key="9">
    <source>
        <dbReference type="ARBA" id="ARBA00023180"/>
    </source>
</evidence>
<name>A0AA38MA32_9CUCU</name>
<dbReference type="Pfam" id="PF01421">
    <property type="entry name" value="Reprolysin"/>
    <property type="match status" value="1"/>
</dbReference>
<gene>
    <name evidence="13" type="ORF">Zmor_020505</name>
</gene>
<dbReference type="CDD" id="cd04273">
    <property type="entry name" value="ZnMc_ADAMTS_like"/>
    <property type="match status" value="1"/>
</dbReference>
<feature type="active site" evidence="10">
    <location>
        <position position="354"/>
    </location>
</feature>
<comment type="caution">
    <text evidence="13">The sequence shown here is derived from an EMBL/GenBank/DDBJ whole genome shotgun (WGS) entry which is preliminary data.</text>
</comment>
<dbReference type="AlphaFoldDB" id="A0AA38MA32"/>
<dbReference type="InterPro" id="IPR041645">
    <property type="entry name" value="ADAMTS_CR_2"/>
</dbReference>
<dbReference type="GO" id="GO:0006508">
    <property type="term" value="P:proteolysis"/>
    <property type="evidence" value="ECO:0007669"/>
    <property type="project" value="UniProtKB-KW"/>
</dbReference>
<dbReference type="GO" id="GO:0030198">
    <property type="term" value="P:extracellular matrix organization"/>
    <property type="evidence" value="ECO:0007669"/>
    <property type="project" value="TreeGrafter"/>
</dbReference>
<feature type="binding site" evidence="10">
    <location>
        <position position="353"/>
    </location>
    <ligand>
        <name>Zn(2+)</name>
        <dbReference type="ChEBI" id="CHEBI:29105"/>
        <note>catalytic</note>
    </ligand>
</feature>
<evidence type="ECO:0000256" key="8">
    <source>
        <dbReference type="ARBA" id="ARBA00023157"/>
    </source>
</evidence>
<dbReference type="Proteomes" id="UP001168821">
    <property type="component" value="Unassembled WGS sequence"/>
</dbReference>
<sequence>MWEIHIIYTPIMGIPNADRSKFSITYPHLRAPYEQNNFIHHLQIEIPSLGKKFKIELVPNSDLLSEDFALLETYANGTYPLGFFDDDTKCYYRGDKSAVSLCNGIRGILHFEPNEYYIIQPLPERFYNGTSERPHVVVRKHHKKTCLHHHNTKLPSDIQLKNKINPTKDEEAKAESEKNPLSLKRSKRESPPLGTPVFVETAVFVDRDLFEHMKTNFPVDTERELIRFVLAMINAVQLLYHDPSLGRPVNFVLKRLEILKEEAAGLVRPPDIDRFLSNFCNWQRTKNPAGDREPQHWDHALILTGLDLYVRGKHGKISNQVVGLAPVAGMCTTTSSCTVNEGRHFESVYVVAHEIGHNLGMRHDGPLADNDCDPASYIMSPTLGSGKITWSACSRRYLQKFLETSQSRCLLDHGSSAGQLDHSAEGALPGERFDANQQCMLKYGRGSRHSSQQPLDDVCRDLHCERERYTWTSHPALEGTLCGHNMWCKGGRCISRGFPVSAAYSAASQTSSRIEKSAGSWSKWKPFSDCASGCLFGEEGRLRSGSTGITVSTRVCGSPRFHGSGNHCEGISKKYQTCNAQQCLNVPRLTIKEFAEQICTRARDVDKDLTGAGMQKISADPEEACLVWCQKRNGGTKSRGWTFPDGTVCQTRRSRYGKSSYCISGRCEDFVCDSYEEVIFAQMPELCPSDRSDNEIIFRTGLRSRHVIKWKSASGCHFNCISPGTGIRLVISKGKYAKSSIQLCQPDQYGCGRIKSPFQHASVICGKYKERVGRLSGVGMQIPPAIEDPDRPCRVACQDENILHRYYLVNGEDGWFPFGTDCSRSTSDKKAYCISGKCLEFGADDTPVSESEFTLPLLSRNRRSLQFNNTRITAKLDQKQLEQIIYELNRTLSGNFKKDHRFDIDLSNPIHVHMDMANVQYPQNFYNTQSNDNLNYT</sequence>
<dbReference type="PROSITE" id="PS50092">
    <property type="entry name" value="TSP1"/>
    <property type="match status" value="1"/>
</dbReference>
<keyword evidence="14" id="KW-1185">Reference proteome</keyword>
<keyword evidence="2" id="KW-0964">Secreted</keyword>
<feature type="binding site" evidence="10">
    <location>
        <position position="357"/>
    </location>
    <ligand>
        <name>Zn(2+)</name>
        <dbReference type="ChEBI" id="CHEBI:29105"/>
        <note>catalytic</note>
    </ligand>
</feature>
<evidence type="ECO:0000256" key="1">
    <source>
        <dbReference type="ARBA" id="ARBA00004613"/>
    </source>
</evidence>
<evidence type="ECO:0000256" key="2">
    <source>
        <dbReference type="ARBA" id="ARBA00022525"/>
    </source>
</evidence>
<keyword evidence="3" id="KW-0645">Protease</keyword>
<dbReference type="InterPro" id="IPR001590">
    <property type="entry name" value="Peptidase_M12B"/>
</dbReference>
<keyword evidence="8" id="KW-1015">Disulfide bond</keyword>
<keyword evidence="7" id="KW-0482">Metalloprotease</keyword>
<keyword evidence="4 10" id="KW-0479">Metal-binding</keyword>
<keyword evidence="9" id="KW-0325">Glycoprotein</keyword>
<feature type="compositionally biased region" description="Basic and acidic residues" evidence="11">
    <location>
        <begin position="167"/>
        <end position="178"/>
    </location>
</feature>
<feature type="region of interest" description="Disordered" evidence="11">
    <location>
        <begin position="167"/>
        <end position="192"/>
    </location>
</feature>
<evidence type="ECO:0000256" key="5">
    <source>
        <dbReference type="ARBA" id="ARBA00022801"/>
    </source>
</evidence>
<dbReference type="InterPro" id="IPR024079">
    <property type="entry name" value="MetalloPept_cat_dom_sf"/>
</dbReference>
<dbReference type="Pfam" id="PF25379">
    <property type="entry name" value="Adt-1"/>
    <property type="match status" value="1"/>
</dbReference>
<accession>A0AA38MA32</accession>
<dbReference type="GO" id="GO:0046872">
    <property type="term" value="F:metal ion binding"/>
    <property type="evidence" value="ECO:0007669"/>
    <property type="project" value="UniProtKB-KW"/>
</dbReference>
<comment type="subcellular location">
    <subcellularLocation>
        <location evidence="1">Secreted</location>
    </subcellularLocation>
</comment>
<dbReference type="GO" id="GO:0004222">
    <property type="term" value="F:metalloendopeptidase activity"/>
    <property type="evidence" value="ECO:0007669"/>
    <property type="project" value="InterPro"/>
</dbReference>
<protein>
    <recommendedName>
        <fullName evidence="12">Peptidase M12B domain-containing protein</fullName>
    </recommendedName>
</protein>
<evidence type="ECO:0000259" key="12">
    <source>
        <dbReference type="PROSITE" id="PS50215"/>
    </source>
</evidence>
<proteinExistence type="predicted"/>
<evidence type="ECO:0000313" key="13">
    <source>
        <dbReference type="EMBL" id="KAJ3648726.1"/>
    </source>
</evidence>
<evidence type="ECO:0000313" key="14">
    <source>
        <dbReference type="Proteomes" id="UP001168821"/>
    </source>
</evidence>
<keyword evidence="5" id="KW-0378">Hydrolase</keyword>
<evidence type="ECO:0000256" key="6">
    <source>
        <dbReference type="ARBA" id="ARBA00022833"/>
    </source>
</evidence>
<dbReference type="PROSITE" id="PS50215">
    <property type="entry name" value="ADAM_MEPRO"/>
    <property type="match status" value="1"/>
</dbReference>
<comment type="caution">
    <text evidence="10">Lacks conserved residue(s) required for the propagation of feature annotation.</text>
</comment>
<dbReference type="Gene3D" id="2.20.100.10">
    <property type="entry name" value="Thrombospondin type-1 (TSP1) repeat"/>
    <property type="match status" value="1"/>
</dbReference>
<dbReference type="GO" id="GO:0031012">
    <property type="term" value="C:extracellular matrix"/>
    <property type="evidence" value="ECO:0007669"/>
    <property type="project" value="TreeGrafter"/>
</dbReference>
<dbReference type="Gene3D" id="3.40.1620.60">
    <property type="match status" value="1"/>
</dbReference>
<evidence type="ECO:0000256" key="7">
    <source>
        <dbReference type="ARBA" id="ARBA00023049"/>
    </source>
</evidence>
<dbReference type="InterPro" id="IPR036383">
    <property type="entry name" value="TSP1_rpt_sf"/>
</dbReference>
<dbReference type="Gene3D" id="3.40.390.10">
    <property type="entry name" value="Collagenase (Catalytic Domain)"/>
    <property type="match status" value="1"/>
</dbReference>
<dbReference type="GO" id="GO:0005576">
    <property type="term" value="C:extracellular region"/>
    <property type="evidence" value="ECO:0007669"/>
    <property type="project" value="UniProtKB-SubCell"/>
</dbReference>
<dbReference type="Pfam" id="PF17771">
    <property type="entry name" value="ADAMTS_CR_2"/>
    <property type="match status" value="1"/>
</dbReference>
<dbReference type="EMBL" id="JALNTZ010000006">
    <property type="protein sequence ID" value="KAJ3648726.1"/>
    <property type="molecule type" value="Genomic_DNA"/>
</dbReference>
<evidence type="ECO:0000256" key="4">
    <source>
        <dbReference type="ARBA" id="ARBA00022723"/>
    </source>
</evidence>
<dbReference type="PANTHER" id="PTHR13723">
    <property type="entry name" value="ADAMTS A DISINTEGRIN AND METALLOPROTEASE WITH THROMBOSPONDIN MOTIFS PROTEASE"/>
    <property type="match status" value="1"/>
</dbReference>
<dbReference type="SUPFAM" id="SSF55486">
    <property type="entry name" value="Metalloproteases ('zincins'), catalytic domain"/>
    <property type="match status" value="1"/>
</dbReference>
<evidence type="ECO:0000256" key="10">
    <source>
        <dbReference type="PROSITE-ProRule" id="PRU00276"/>
    </source>
</evidence>
<organism evidence="13 14">
    <name type="scientific">Zophobas morio</name>
    <dbReference type="NCBI Taxonomy" id="2755281"/>
    <lineage>
        <taxon>Eukaryota</taxon>
        <taxon>Metazoa</taxon>
        <taxon>Ecdysozoa</taxon>
        <taxon>Arthropoda</taxon>
        <taxon>Hexapoda</taxon>
        <taxon>Insecta</taxon>
        <taxon>Pterygota</taxon>
        <taxon>Neoptera</taxon>
        <taxon>Endopterygota</taxon>
        <taxon>Coleoptera</taxon>
        <taxon>Polyphaga</taxon>
        <taxon>Cucujiformia</taxon>
        <taxon>Tenebrionidae</taxon>
        <taxon>Zophobas</taxon>
    </lineage>
</organism>
<evidence type="ECO:0000256" key="11">
    <source>
        <dbReference type="SAM" id="MobiDB-lite"/>
    </source>
</evidence>
<reference evidence="13" key="1">
    <citation type="journal article" date="2023" name="G3 (Bethesda)">
        <title>Whole genome assemblies of Zophobas morio and Tenebrio molitor.</title>
        <authorList>
            <person name="Kaur S."/>
            <person name="Stinson S.A."/>
            <person name="diCenzo G.C."/>
        </authorList>
    </citation>
    <scope>NUCLEOTIDE SEQUENCE</scope>
    <source>
        <strain evidence="13">QUZm001</strain>
    </source>
</reference>
<dbReference type="InterPro" id="IPR000884">
    <property type="entry name" value="TSP1_rpt"/>
</dbReference>
<keyword evidence="6 10" id="KW-0862">Zinc</keyword>
<dbReference type="InterPro" id="IPR057401">
    <property type="entry name" value="Adt-1/2-like_dom"/>
</dbReference>
<dbReference type="PANTHER" id="PTHR13723:SF275">
    <property type="entry name" value="STALL, ISOFORM C"/>
    <property type="match status" value="1"/>
</dbReference>
<evidence type="ECO:0000256" key="3">
    <source>
        <dbReference type="ARBA" id="ARBA00022670"/>
    </source>
</evidence>
<feature type="binding site" evidence="10">
    <location>
        <position position="363"/>
    </location>
    <ligand>
        <name>Zn(2+)</name>
        <dbReference type="ChEBI" id="CHEBI:29105"/>
        <note>catalytic</note>
    </ligand>
</feature>